<evidence type="ECO:0000313" key="1">
    <source>
        <dbReference type="EMBL" id="RKR82920.1"/>
    </source>
</evidence>
<accession>A0A495J1S8</accession>
<dbReference type="AlphaFoldDB" id="A0A495J1S8"/>
<dbReference type="RefSeq" id="WP_162847077.1">
    <property type="nucleotide sequence ID" value="NZ_RBKU01000001.1"/>
</dbReference>
<protein>
    <submittedName>
        <fullName evidence="1">Uncharacterized protein</fullName>
    </submittedName>
</protein>
<name>A0A495J1S8_9SPHI</name>
<comment type="caution">
    <text evidence="1">The sequence shown here is derived from an EMBL/GenBank/DDBJ whole genome shotgun (WGS) entry which is preliminary data.</text>
</comment>
<dbReference type="Proteomes" id="UP000268007">
    <property type="component" value="Unassembled WGS sequence"/>
</dbReference>
<evidence type="ECO:0000313" key="2">
    <source>
        <dbReference type="Proteomes" id="UP000268007"/>
    </source>
</evidence>
<keyword evidence="2" id="KW-1185">Reference proteome</keyword>
<reference evidence="1 2" key="1">
    <citation type="submission" date="2018-10" db="EMBL/GenBank/DDBJ databases">
        <title>Genomic Encyclopedia of Archaeal and Bacterial Type Strains, Phase II (KMG-II): from individual species to whole genera.</title>
        <authorList>
            <person name="Goeker M."/>
        </authorList>
    </citation>
    <scope>NUCLEOTIDE SEQUENCE [LARGE SCALE GENOMIC DNA]</scope>
    <source>
        <strain evidence="1 2">DSM 18602</strain>
    </source>
</reference>
<gene>
    <name evidence="1" type="ORF">BDD43_3113</name>
</gene>
<proteinExistence type="predicted"/>
<dbReference type="EMBL" id="RBKU01000001">
    <property type="protein sequence ID" value="RKR82920.1"/>
    <property type="molecule type" value="Genomic_DNA"/>
</dbReference>
<organism evidence="1 2">
    <name type="scientific">Mucilaginibacter gracilis</name>
    <dbReference type="NCBI Taxonomy" id="423350"/>
    <lineage>
        <taxon>Bacteria</taxon>
        <taxon>Pseudomonadati</taxon>
        <taxon>Bacteroidota</taxon>
        <taxon>Sphingobacteriia</taxon>
        <taxon>Sphingobacteriales</taxon>
        <taxon>Sphingobacteriaceae</taxon>
        <taxon>Mucilaginibacter</taxon>
    </lineage>
</organism>
<sequence length="127" mass="15213">MLYRQYPGDYRAITDVKRGRGDYDDMADVLIRYALPFILSPKQIFEGDHERDKQYTFPFKNEHDQDVFIVYTVGEDFHRNYTWVNYTRCTLSGELTEDKNDNPAVVKPNPFWLLYHAYKNIKANKYI</sequence>